<evidence type="ECO:0000313" key="2">
    <source>
        <dbReference type="Proteomes" id="UP000286235"/>
    </source>
</evidence>
<name>A0A420VDJ2_9BACI</name>
<evidence type="ECO:0000313" key="1">
    <source>
        <dbReference type="EMBL" id="RKO61747.1"/>
    </source>
</evidence>
<dbReference type="AlphaFoldDB" id="A0A420VDJ2"/>
<gene>
    <name evidence="1" type="ORF">Cdeb_01218</name>
</gene>
<dbReference type="Proteomes" id="UP000286235">
    <property type="component" value="Unassembled WGS sequence"/>
</dbReference>
<keyword evidence="2" id="KW-1185">Reference proteome</keyword>
<organism evidence="1 2">
    <name type="scientific">Caldibacillus debilis GB1</name>
    <dbReference type="NCBI Taxonomy" id="1339248"/>
    <lineage>
        <taxon>Bacteria</taxon>
        <taxon>Bacillati</taxon>
        <taxon>Bacillota</taxon>
        <taxon>Bacilli</taxon>
        <taxon>Bacillales</taxon>
        <taxon>Bacillaceae</taxon>
        <taxon>Caldibacillus</taxon>
    </lineage>
</organism>
<comment type="caution">
    <text evidence="1">The sequence shown here is derived from an EMBL/GenBank/DDBJ whole genome shotgun (WGS) entry which is preliminary data.</text>
</comment>
<protein>
    <submittedName>
        <fullName evidence="1">Uncharacterized protein</fullName>
    </submittedName>
</protein>
<dbReference type="RefSeq" id="WP_120669127.1">
    <property type="nucleotide sequence ID" value="NZ_AZRV01000035.1"/>
</dbReference>
<dbReference type="EMBL" id="AZRV01000035">
    <property type="protein sequence ID" value="RKO61747.1"/>
    <property type="molecule type" value="Genomic_DNA"/>
</dbReference>
<accession>A0A420VDJ2</accession>
<reference evidence="1 2" key="1">
    <citation type="submission" date="2013-12" db="EMBL/GenBank/DDBJ databases">
        <title>Genome and proteome characterization of Caldibacillus debilis GB1 derived from a cellulolytic aero-tolerant co-culture.</title>
        <authorList>
            <person name="Wushke S.T."/>
            <person name="Zhang X."/>
            <person name="Fristensky B."/>
            <person name="Wilkins J.A."/>
            <person name="Levin D.B."/>
            <person name="Sparling R."/>
        </authorList>
    </citation>
    <scope>NUCLEOTIDE SEQUENCE [LARGE SCALE GENOMIC DNA]</scope>
    <source>
        <strain evidence="1 2">GB1</strain>
    </source>
</reference>
<sequence length="261" mass="30638">MKVTVSRFEKNGTPLEVVLDIDERPFQLYLSDGKTEVPVLRVEERSGCSAYLITKEGAEKLFGQQFPKKYIFLRSEKAKEVEATARQLWSQRQRERAEEAYGRLTDLSEIRMWFSPVHTYVRCEDEDASRYYYFKETSELIRTALDEGDITYFLGRQADDVILRNFGLTWMYVLSFSEYKRLVKFAEKRKKAKEWGKKKKERDLELKLQSAFDLAKELGEPIVIDHYTDDCDEPGRNCDLDIVTQYAFPDGSIKTIRTHTD</sequence>
<proteinExistence type="predicted"/>